<protein>
    <submittedName>
        <fullName evidence="1">Beta-carotene hydroxylase</fullName>
    </submittedName>
</protein>
<dbReference type="Proteomes" id="UP001164539">
    <property type="component" value="Chromosome 11"/>
</dbReference>
<gene>
    <name evidence="1" type="ORF">OWV82_019675</name>
</gene>
<comment type="caution">
    <text evidence="1">The sequence shown here is derived from an EMBL/GenBank/DDBJ whole genome shotgun (WGS) entry which is preliminary data.</text>
</comment>
<organism evidence="1 2">
    <name type="scientific">Melia azedarach</name>
    <name type="common">Chinaberry tree</name>
    <dbReference type="NCBI Taxonomy" id="155640"/>
    <lineage>
        <taxon>Eukaryota</taxon>
        <taxon>Viridiplantae</taxon>
        <taxon>Streptophyta</taxon>
        <taxon>Embryophyta</taxon>
        <taxon>Tracheophyta</taxon>
        <taxon>Spermatophyta</taxon>
        <taxon>Magnoliopsida</taxon>
        <taxon>eudicotyledons</taxon>
        <taxon>Gunneridae</taxon>
        <taxon>Pentapetalae</taxon>
        <taxon>rosids</taxon>
        <taxon>malvids</taxon>
        <taxon>Sapindales</taxon>
        <taxon>Meliaceae</taxon>
        <taxon>Melia</taxon>
    </lineage>
</organism>
<name>A0ACC1X4T6_MELAZ</name>
<sequence>MAVGLSAAIVPKSFRLLPPSLLLSKPTPVFSPLSSHGFFNGRNRRKTSAVAVCFVLEEKKQITQIENLAEEIVVPEDNTDARISADARVAEKLARKRSERFTYLVAAVMSTFGITSMAVMAVYYRFAWQMEGRDVPLSEMFGTFALSVGAAVGMEFWARWAHRALWHASLWHMHESHHRPREGPFELNDVFAIINAVPAIALLSYGFFHKGLVPGLCFGAGLGITVFGMAYMFVHDGLVHKRFPVGPIANVPYFRRVAAAHQLHHSEKFNGVPYGLFLGPKEIEEVGGLEELEKEIKKRIKSYGKGSK</sequence>
<keyword evidence="2" id="KW-1185">Reference proteome</keyword>
<accession>A0ACC1X4T6</accession>
<dbReference type="EMBL" id="CM051404">
    <property type="protein sequence ID" value="KAJ4705957.1"/>
    <property type="molecule type" value="Genomic_DNA"/>
</dbReference>
<proteinExistence type="predicted"/>
<evidence type="ECO:0000313" key="1">
    <source>
        <dbReference type="EMBL" id="KAJ4705957.1"/>
    </source>
</evidence>
<reference evidence="1 2" key="1">
    <citation type="journal article" date="2023" name="Science">
        <title>Complex scaffold remodeling in plant triterpene biosynthesis.</title>
        <authorList>
            <person name="De La Pena R."/>
            <person name="Hodgson H."/>
            <person name="Liu J.C."/>
            <person name="Stephenson M.J."/>
            <person name="Martin A.C."/>
            <person name="Owen C."/>
            <person name="Harkess A."/>
            <person name="Leebens-Mack J."/>
            <person name="Jimenez L.E."/>
            <person name="Osbourn A."/>
            <person name="Sattely E.S."/>
        </authorList>
    </citation>
    <scope>NUCLEOTIDE SEQUENCE [LARGE SCALE GENOMIC DNA]</scope>
    <source>
        <strain evidence="2">cv. JPN11</strain>
        <tissue evidence="1">Leaf</tissue>
    </source>
</reference>
<evidence type="ECO:0000313" key="2">
    <source>
        <dbReference type="Proteomes" id="UP001164539"/>
    </source>
</evidence>